<dbReference type="InterPro" id="IPR010970">
    <property type="entry name" value="Cys_dSase_SufS"/>
</dbReference>
<accession>A0A0K2L9C5</accession>
<dbReference type="PIRSF" id="PIRSF005572">
    <property type="entry name" value="NifS"/>
    <property type="match status" value="1"/>
</dbReference>
<proteinExistence type="inferred from homology"/>
<evidence type="ECO:0000259" key="9">
    <source>
        <dbReference type="Pfam" id="PF00266"/>
    </source>
</evidence>
<evidence type="ECO:0000256" key="3">
    <source>
        <dbReference type="ARBA" id="ARBA00012239"/>
    </source>
</evidence>
<evidence type="ECO:0000256" key="6">
    <source>
        <dbReference type="ARBA" id="ARBA00050776"/>
    </source>
</evidence>
<sequence length="409" mass="45611">MDNKFLKIRNDFPILNQKVNNEPLVYLDNAATSQKPQAVLDEMVRYYQNDNANTHRSVHTLGERATEEYEAARGKVQKFINAKESREVIFTKGTTDSLNLVAATYGEENVSAGDEIVVSYMEHHSNLIPWQQLALRKHATLKYIELTADGQLDMADAEQKITVKTKIVAIAHASNVLGVTNDIQKLAQMAHLHNAVIVADGAQAVPHQPVDVQNLDVDFYAFSGHKMLAPMGIGVLYGKSDLLKAMSPYQYGGEMIDFVEKYQSTWTDIPWKFEAGTQNVAGAIGLGKAIDYLTEIGMQNIAEYEKHLVEYALPKLLEIPGVTVYGPQNQINRNAVISFNLKNLHPHDLATALDMDGVAVRAGHHCAQPLMKYLNVVATARASFYIYNTVEDIDQLIYAIKDAKEFFKV</sequence>
<dbReference type="Gene3D" id="3.90.1150.10">
    <property type="entry name" value="Aspartate Aminotransferase, domain 1"/>
    <property type="match status" value="1"/>
</dbReference>
<dbReference type="InterPro" id="IPR000192">
    <property type="entry name" value="Aminotrans_V_dom"/>
</dbReference>
<dbReference type="GO" id="GO:0030170">
    <property type="term" value="F:pyridoxal phosphate binding"/>
    <property type="evidence" value="ECO:0007669"/>
    <property type="project" value="UniProtKB-UniRule"/>
</dbReference>
<dbReference type="RefSeq" id="WP_041499075.1">
    <property type="nucleotide sequence ID" value="NZ_BJDV01000004.1"/>
</dbReference>
<dbReference type="GO" id="GO:0006534">
    <property type="term" value="P:cysteine metabolic process"/>
    <property type="evidence" value="ECO:0007669"/>
    <property type="project" value="UniProtKB-UniRule"/>
</dbReference>
<dbReference type="GO" id="GO:0031071">
    <property type="term" value="F:cysteine desulfurase activity"/>
    <property type="evidence" value="ECO:0007669"/>
    <property type="project" value="UniProtKB-UniRule"/>
</dbReference>
<dbReference type="STRING" id="1074467.JP39_00060"/>
<evidence type="ECO:0000313" key="11">
    <source>
        <dbReference type="Proteomes" id="UP000061546"/>
    </source>
</evidence>
<dbReference type="PANTHER" id="PTHR43586:SF8">
    <property type="entry name" value="CYSTEINE DESULFURASE 1, CHLOROPLASTIC"/>
    <property type="match status" value="1"/>
</dbReference>
<dbReference type="EMBL" id="CP012559">
    <property type="protein sequence ID" value="ALB27894.1"/>
    <property type="molecule type" value="Genomic_DNA"/>
</dbReference>
<comment type="cofactor">
    <cofactor evidence="1 7">
        <name>pyridoxal 5'-phosphate</name>
        <dbReference type="ChEBI" id="CHEBI:597326"/>
    </cofactor>
</comment>
<name>A0A0K2L9C5_9LACO</name>
<dbReference type="InterPro" id="IPR015421">
    <property type="entry name" value="PyrdxlP-dep_Trfase_major"/>
</dbReference>
<reference evidence="10 11" key="1">
    <citation type="submission" date="2015-08" db="EMBL/GenBank/DDBJ databases">
        <title>Genomic sequence of Lactobacillus heilongjiangensis DSM 28069, isolated from Chinese traditional pickle.</title>
        <authorList>
            <person name="Jiang X."/>
            <person name="Zheng B."/>
            <person name="Cheng H."/>
        </authorList>
    </citation>
    <scope>NUCLEOTIDE SEQUENCE [LARGE SCALE GENOMIC DNA]</scope>
    <source>
        <strain evidence="10 11">DSM 28069</strain>
    </source>
</reference>
<evidence type="ECO:0000256" key="5">
    <source>
        <dbReference type="ARBA" id="ARBA00022898"/>
    </source>
</evidence>
<dbReference type="PROSITE" id="PS00595">
    <property type="entry name" value="AA_TRANSFER_CLASS_5"/>
    <property type="match status" value="1"/>
</dbReference>
<dbReference type="OrthoDB" id="9804366at2"/>
<dbReference type="EC" id="2.8.1.7" evidence="3 8"/>
<dbReference type="KEGG" id="lhi:JP39_00060"/>
<organism evidence="10 11">
    <name type="scientific">Companilactobacillus heilongjiangensis</name>
    <dbReference type="NCBI Taxonomy" id="1074467"/>
    <lineage>
        <taxon>Bacteria</taxon>
        <taxon>Bacillati</taxon>
        <taxon>Bacillota</taxon>
        <taxon>Bacilli</taxon>
        <taxon>Lactobacillales</taxon>
        <taxon>Lactobacillaceae</taxon>
        <taxon>Companilactobacillus</taxon>
    </lineage>
</organism>
<evidence type="ECO:0000256" key="1">
    <source>
        <dbReference type="ARBA" id="ARBA00001933"/>
    </source>
</evidence>
<evidence type="ECO:0000313" key="10">
    <source>
        <dbReference type="EMBL" id="ALB27894.1"/>
    </source>
</evidence>
<evidence type="ECO:0000256" key="7">
    <source>
        <dbReference type="RuleBase" id="RU004504"/>
    </source>
</evidence>
<keyword evidence="5 8" id="KW-0663">Pyridoxal phosphate</keyword>
<dbReference type="Gene3D" id="3.40.640.10">
    <property type="entry name" value="Type I PLP-dependent aspartate aminotransferase-like (Major domain)"/>
    <property type="match status" value="1"/>
</dbReference>
<protein>
    <recommendedName>
        <fullName evidence="3 8">Cysteine desulfurase</fullName>
        <ecNumber evidence="3 8">2.8.1.7</ecNumber>
    </recommendedName>
</protein>
<dbReference type="PANTHER" id="PTHR43586">
    <property type="entry name" value="CYSTEINE DESULFURASE"/>
    <property type="match status" value="1"/>
</dbReference>
<dbReference type="InterPro" id="IPR015424">
    <property type="entry name" value="PyrdxlP-dep_Trfase"/>
</dbReference>
<dbReference type="AlphaFoldDB" id="A0A0K2L9C5"/>
<dbReference type="Pfam" id="PF00266">
    <property type="entry name" value="Aminotran_5"/>
    <property type="match status" value="1"/>
</dbReference>
<comment type="function">
    <text evidence="8">Catalyzes the removal of elemental sulfur and selenium atoms from L-cysteine, L-cystine, L-selenocysteine, and L-selenocystine to produce L-alanine.</text>
</comment>
<dbReference type="InterPro" id="IPR016454">
    <property type="entry name" value="Cysteine_dSase"/>
</dbReference>
<comment type="similarity">
    <text evidence="2 8">Belongs to the class-V pyridoxal-phosphate-dependent aminotransferase family. Csd subfamily.</text>
</comment>
<dbReference type="Proteomes" id="UP000061546">
    <property type="component" value="Chromosome"/>
</dbReference>
<dbReference type="InterPro" id="IPR020578">
    <property type="entry name" value="Aminotrans_V_PyrdxlP_BS"/>
</dbReference>
<evidence type="ECO:0000256" key="4">
    <source>
        <dbReference type="ARBA" id="ARBA00022679"/>
    </source>
</evidence>
<dbReference type="CDD" id="cd06453">
    <property type="entry name" value="SufS_like"/>
    <property type="match status" value="1"/>
</dbReference>
<feature type="domain" description="Aminotransferase class V" evidence="9">
    <location>
        <begin position="25"/>
        <end position="396"/>
    </location>
</feature>
<dbReference type="InterPro" id="IPR015422">
    <property type="entry name" value="PyrdxlP-dep_Trfase_small"/>
</dbReference>
<evidence type="ECO:0000256" key="2">
    <source>
        <dbReference type="ARBA" id="ARBA00010447"/>
    </source>
</evidence>
<dbReference type="NCBIfam" id="TIGR01979">
    <property type="entry name" value="sufS"/>
    <property type="match status" value="1"/>
</dbReference>
<dbReference type="SUPFAM" id="SSF53383">
    <property type="entry name" value="PLP-dependent transferases"/>
    <property type="match status" value="1"/>
</dbReference>
<comment type="catalytic activity">
    <reaction evidence="6 8">
        <text>(sulfur carrier)-H + L-cysteine = (sulfur carrier)-SH + L-alanine</text>
        <dbReference type="Rhea" id="RHEA:43892"/>
        <dbReference type="Rhea" id="RHEA-COMP:14737"/>
        <dbReference type="Rhea" id="RHEA-COMP:14739"/>
        <dbReference type="ChEBI" id="CHEBI:29917"/>
        <dbReference type="ChEBI" id="CHEBI:35235"/>
        <dbReference type="ChEBI" id="CHEBI:57972"/>
        <dbReference type="ChEBI" id="CHEBI:64428"/>
        <dbReference type="EC" id="2.8.1.7"/>
    </reaction>
</comment>
<evidence type="ECO:0000256" key="8">
    <source>
        <dbReference type="RuleBase" id="RU004506"/>
    </source>
</evidence>
<keyword evidence="11" id="KW-1185">Reference proteome</keyword>
<gene>
    <name evidence="10" type="ORF">JP39_00060</name>
</gene>
<keyword evidence="4 8" id="KW-0808">Transferase</keyword>